<organism evidence="1">
    <name type="scientific">marine sediment metagenome</name>
    <dbReference type="NCBI Taxonomy" id="412755"/>
    <lineage>
        <taxon>unclassified sequences</taxon>
        <taxon>metagenomes</taxon>
        <taxon>ecological metagenomes</taxon>
    </lineage>
</organism>
<feature type="non-terminal residue" evidence="1">
    <location>
        <position position="332"/>
    </location>
</feature>
<dbReference type="EMBL" id="LAZR01038404">
    <property type="protein sequence ID" value="KKL19650.1"/>
    <property type="molecule type" value="Genomic_DNA"/>
</dbReference>
<gene>
    <name evidence="1" type="ORF">LCGC14_2463330</name>
</gene>
<protein>
    <submittedName>
        <fullName evidence="1">Uncharacterized protein</fullName>
    </submittedName>
</protein>
<comment type="caution">
    <text evidence="1">The sequence shown here is derived from an EMBL/GenBank/DDBJ whole genome shotgun (WGS) entry which is preliminary data.</text>
</comment>
<proteinExistence type="predicted"/>
<sequence length="332" mass="36309">MANLKILSKTVEYGIIKQDEADTAATAFKALGLDATKSWNDPGVAATNYRQVRYDTGSVVFDANPTIDRYISTAQNGIHDETAQFFIDSASGLATMTFAMPADQKTITPHLAGMLQTVTEDATTPFSKSMVCAGLTGDIDFTANGAPLVTVVMTDKASADDGIILEDAIISELTLDWDFLQKGVARLAQMSGVWAGTVVSFEQTMSGTSVTTTLTPYNDSGTFSFTTFSIDAVDSSALPFRKLTFNYAANITVNNVTTAGKPDQYDIKPEFTSTILLDYGDVSEKFLKNYITLYLKKLKQYLHFIKRVYGKIGKNETKNKTKILLQEFCSYL</sequence>
<reference evidence="1" key="1">
    <citation type="journal article" date="2015" name="Nature">
        <title>Complex archaea that bridge the gap between prokaryotes and eukaryotes.</title>
        <authorList>
            <person name="Spang A."/>
            <person name="Saw J.H."/>
            <person name="Jorgensen S.L."/>
            <person name="Zaremba-Niedzwiedzka K."/>
            <person name="Martijn J."/>
            <person name="Lind A.E."/>
            <person name="van Eijk R."/>
            <person name="Schleper C."/>
            <person name="Guy L."/>
            <person name="Ettema T.J."/>
        </authorList>
    </citation>
    <scope>NUCLEOTIDE SEQUENCE</scope>
</reference>
<accession>A0A0F9BD38</accession>
<name>A0A0F9BD38_9ZZZZ</name>
<evidence type="ECO:0000313" key="1">
    <source>
        <dbReference type="EMBL" id="KKL19650.1"/>
    </source>
</evidence>
<dbReference type="AlphaFoldDB" id="A0A0F9BD38"/>